<accession>A0A5B6WSE5</accession>
<evidence type="ECO:0000256" key="1">
    <source>
        <dbReference type="SAM" id="MobiDB-lite"/>
    </source>
</evidence>
<keyword evidence="4" id="KW-1185">Reference proteome</keyword>
<dbReference type="AlphaFoldDB" id="A0A5B6WSE5"/>
<dbReference type="InterPro" id="IPR005162">
    <property type="entry name" value="Retrotrans_gag_dom"/>
</dbReference>
<reference evidence="4" key="1">
    <citation type="journal article" date="2019" name="Plant Biotechnol. J.">
        <title>Genome sequencing of the Australian wild diploid species Gossypium australe highlights disease resistance and delayed gland morphogenesis.</title>
        <authorList>
            <person name="Cai Y."/>
            <person name="Cai X."/>
            <person name="Wang Q."/>
            <person name="Wang P."/>
            <person name="Zhang Y."/>
            <person name="Cai C."/>
            <person name="Xu Y."/>
            <person name="Wang K."/>
            <person name="Zhou Z."/>
            <person name="Wang C."/>
            <person name="Geng S."/>
            <person name="Li B."/>
            <person name="Dong Q."/>
            <person name="Hou Y."/>
            <person name="Wang H."/>
            <person name="Ai P."/>
            <person name="Liu Z."/>
            <person name="Yi F."/>
            <person name="Sun M."/>
            <person name="An G."/>
            <person name="Cheng J."/>
            <person name="Zhang Y."/>
            <person name="Shi Q."/>
            <person name="Xie Y."/>
            <person name="Shi X."/>
            <person name="Chang Y."/>
            <person name="Huang F."/>
            <person name="Chen Y."/>
            <person name="Hong S."/>
            <person name="Mi L."/>
            <person name="Sun Q."/>
            <person name="Zhang L."/>
            <person name="Zhou B."/>
            <person name="Peng R."/>
            <person name="Zhang X."/>
            <person name="Liu F."/>
        </authorList>
    </citation>
    <scope>NUCLEOTIDE SEQUENCE [LARGE SCALE GENOMIC DNA]</scope>
    <source>
        <strain evidence="4">cv. PA1801</strain>
    </source>
</reference>
<dbReference type="Proteomes" id="UP000325315">
    <property type="component" value="Unassembled WGS sequence"/>
</dbReference>
<evidence type="ECO:0000313" key="3">
    <source>
        <dbReference type="EMBL" id="KAA3483845.1"/>
    </source>
</evidence>
<organism evidence="3 4">
    <name type="scientific">Gossypium australe</name>
    <dbReference type="NCBI Taxonomy" id="47621"/>
    <lineage>
        <taxon>Eukaryota</taxon>
        <taxon>Viridiplantae</taxon>
        <taxon>Streptophyta</taxon>
        <taxon>Embryophyta</taxon>
        <taxon>Tracheophyta</taxon>
        <taxon>Spermatophyta</taxon>
        <taxon>Magnoliopsida</taxon>
        <taxon>eudicotyledons</taxon>
        <taxon>Gunneridae</taxon>
        <taxon>Pentapetalae</taxon>
        <taxon>rosids</taxon>
        <taxon>malvids</taxon>
        <taxon>Malvales</taxon>
        <taxon>Malvaceae</taxon>
        <taxon>Malvoideae</taxon>
        <taxon>Gossypium</taxon>
    </lineage>
</organism>
<dbReference type="PANTHER" id="PTHR34482">
    <property type="entry name" value="DNA DAMAGE-INDUCIBLE PROTEIN 1-LIKE"/>
    <property type="match status" value="1"/>
</dbReference>
<feature type="region of interest" description="Disordered" evidence="1">
    <location>
        <begin position="1"/>
        <end position="51"/>
    </location>
</feature>
<dbReference type="EMBL" id="SMMG02000002">
    <property type="protein sequence ID" value="KAA3483845.1"/>
    <property type="molecule type" value="Genomic_DNA"/>
</dbReference>
<feature type="compositionally biased region" description="Basic residues" evidence="1">
    <location>
        <begin position="1"/>
        <end position="18"/>
    </location>
</feature>
<sequence length="356" mass="40304">MSVRGRGRGRRGRGRGRGARAVSEASGHMPKMDVPASPVSENGSQDHRREDNTLTQAMLRVLERVAGTRTGPTARGSISERLKSSGAEVFRGVSGVAPNVVEYWLEAVERIMDDLECTVEQKLRGAVSLLRDEAYQWWLTIRERTEAAFVTWDFFKAAFQGKYVGTSYVDARRKEFLNLVQEYKTVAAYEVEFLRLSRYAWTIVPTDHERCVCFEDGLNDKLQVLIAPQQVRTFATLVEKAKIAEEAKNSERQIRERVRGKRDFTRVLLKGSKRGLKMMSQLKLEHLWLPIRVETVLTVGNYTPGNVGRELVVVLNVVPRIINIGIALDGLLRLRKLVTLMHSQLEALSSHREAVD</sequence>
<evidence type="ECO:0000259" key="2">
    <source>
        <dbReference type="Pfam" id="PF03732"/>
    </source>
</evidence>
<name>A0A5B6WSE5_9ROSI</name>
<protein>
    <submittedName>
        <fullName evidence="3">1-phosphatidylinositol-4,5-bisphosphate phosphodiesterase beta-2</fullName>
    </submittedName>
</protein>
<feature type="domain" description="Retrotransposon gag" evidence="2">
    <location>
        <begin position="126"/>
        <end position="219"/>
    </location>
</feature>
<dbReference type="PANTHER" id="PTHR34482:SF36">
    <property type="entry name" value="RETROTRANSPOSON GAG DOMAIN-CONTAINING PROTEIN"/>
    <property type="match status" value="1"/>
</dbReference>
<proteinExistence type="predicted"/>
<evidence type="ECO:0000313" key="4">
    <source>
        <dbReference type="Proteomes" id="UP000325315"/>
    </source>
</evidence>
<dbReference type="OrthoDB" id="1936908at2759"/>
<comment type="caution">
    <text evidence="3">The sequence shown here is derived from an EMBL/GenBank/DDBJ whole genome shotgun (WGS) entry which is preliminary data.</text>
</comment>
<dbReference type="Pfam" id="PF03732">
    <property type="entry name" value="Retrotrans_gag"/>
    <property type="match status" value="1"/>
</dbReference>
<gene>
    <name evidence="3" type="ORF">EPI10_005981</name>
</gene>